<keyword evidence="6 10" id="KW-0812">Transmembrane</keyword>
<dbReference type="InterPro" id="IPR023229">
    <property type="entry name" value="T2SS_M_periplasmic_sf"/>
</dbReference>
<evidence type="ECO:0000256" key="7">
    <source>
        <dbReference type="ARBA" id="ARBA00022927"/>
    </source>
</evidence>
<evidence type="ECO:0000256" key="2">
    <source>
        <dbReference type="ARBA" id="ARBA00010637"/>
    </source>
</evidence>
<reference evidence="11" key="1">
    <citation type="submission" date="2020-01" db="EMBL/GenBank/DDBJ databases">
        <authorList>
            <person name="Meier V. D."/>
            <person name="Meier V D."/>
        </authorList>
    </citation>
    <scope>NUCLEOTIDE SEQUENCE</scope>
    <source>
        <strain evidence="11">HLG_WM_MAG_07</strain>
    </source>
</reference>
<dbReference type="GO" id="GO:0015628">
    <property type="term" value="P:protein secretion by the type II secretion system"/>
    <property type="evidence" value="ECO:0007669"/>
    <property type="project" value="InterPro"/>
</dbReference>
<evidence type="ECO:0000256" key="1">
    <source>
        <dbReference type="ARBA" id="ARBA00004377"/>
    </source>
</evidence>
<keyword evidence="7" id="KW-0653">Protein transport</keyword>
<organism evidence="11">
    <name type="scientific">uncultured Thiotrichaceae bacterium</name>
    <dbReference type="NCBI Taxonomy" id="298394"/>
    <lineage>
        <taxon>Bacteria</taxon>
        <taxon>Pseudomonadati</taxon>
        <taxon>Pseudomonadota</taxon>
        <taxon>Gammaproteobacteria</taxon>
        <taxon>Thiotrichales</taxon>
        <taxon>Thiotrichaceae</taxon>
        <taxon>environmental samples</taxon>
    </lineage>
</organism>
<comment type="similarity">
    <text evidence="2">Belongs to the GSP M family.</text>
</comment>
<evidence type="ECO:0000256" key="6">
    <source>
        <dbReference type="ARBA" id="ARBA00022692"/>
    </source>
</evidence>
<evidence type="ECO:0000256" key="9">
    <source>
        <dbReference type="ARBA" id="ARBA00023136"/>
    </source>
</evidence>
<keyword evidence="5" id="KW-0997">Cell inner membrane</keyword>
<proteinExistence type="inferred from homology"/>
<evidence type="ECO:0000256" key="4">
    <source>
        <dbReference type="ARBA" id="ARBA00022475"/>
    </source>
</evidence>
<evidence type="ECO:0000313" key="11">
    <source>
        <dbReference type="EMBL" id="CAA6806589.1"/>
    </source>
</evidence>
<feature type="transmembrane region" description="Helical" evidence="10">
    <location>
        <begin position="18"/>
        <end position="37"/>
    </location>
</feature>
<dbReference type="Pfam" id="PF04612">
    <property type="entry name" value="T2SSM"/>
    <property type="match status" value="1"/>
</dbReference>
<dbReference type="SUPFAM" id="SSF103054">
    <property type="entry name" value="General secretion pathway protein M, EpsM"/>
    <property type="match status" value="1"/>
</dbReference>
<dbReference type="EMBL" id="CACVAY010000030">
    <property type="protein sequence ID" value="CAA6806589.1"/>
    <property type="molecule type" value="Genomic_DNA"/>
</dbReference>
<dbReference type="GO" id="GO:0015627">
    <property type="term" value="C:type II protein secretion system complex"/>
    <property type="evidence" value="ECO:0007669"/>
    <property type="project" value="InterPro"/>
</dbReference>
<accession>A0A6S6SK72</accession>
<keyword evidence="3" id="KW-0813">Transport</keyword>
<keyword evidence="9 10" id="KW-0472">Membrane</keyword>
<keyword evidence="4" id="KW-1003">Cell membrane</keyword>
<dbReference type="GO" id="GO:0005886">
    <property type="term" value="C:plasma membrane"/>
    <property type="evidence" value="ECO:0007669"/>
    <property type="project" value="UniProtKB-SubCell"/>
</dbReference>
<gene>
    <name evidence="11" type="ORF">HELGO_WM12195</name>
</gene>
<comment type="subcellular location">
    <subcellularLocation>
        <location evidence="1">Cell inner membrane</location>
        <topology evidence="1">Single-pass membrane protein</topology>
    </subcellularLocation>
</comment>
<dbReference type="Gene3D" id="3.30.1360.100">
    <property type="entry name" value="General secretion pathway protein M, EpsM"/>
    <property type="match status" value="1"/>
</dbReference>
<name>A0A6S6SK72_9GAMM</name>
<evidence type="ECO:0000256" key="10">
    <source>
        <dbReference type="SAM" id="Phobius"/>
    </source>
</evidence>
<evidence type="ECO:0008006" key="12">
    <source>
        <dbReference type="Google" id="ProtNLM"/>
    </source>
</evidence>
<evidence type="ECO:0000256" key="3">
    <source>
        <dbReference type="ARBA" id="ARBA00022448"/>
    </source>
</evidence>
<evidence type="ECO:0000256" key="5">
    <source>
        <dbReference type="ARBA" id="ARBA00022519"/>
    </source>
</evidence>
<protein>
    <recommendedName>
        <fullName evidence="12">General secretion pathway protein M</fullName>
    </recommendedName>
</protein>
<dbReference type="InterPro" id="IPR007690">
    <property type="entry name" value="T2SS_GspM"/>
</dbReference>
<evidence type="ECO:0000256" key="8">
    <source>
        <dbReference type="ARBA" id="ARBA00022989"/>
    </source>
</evidence>
<keyword evidence="8 10" id="KW-1133">Transmembrane helix</keyword>
<sequence length="161" mass="18856">MMQAFRQWFQVLSSRERIIVIAGGILAGILLFWGTIWEPMVTQHQQLLTQIDDREKELRWMRHGQQTLKNAPQTLQPKTNKTNKDISRIVESNLKRFKLQNDHKMSGTKEVQLSLKKVPADQVMRFLGSLEKTQDIYVKTMDLKPINDKGLINISMRLKRI</sequence>
<dbReference type="AlphaFoldDB" id="A0A6S6SK72"/>